<accession>A0A8H7C9Q5</accession>
<comment type="caution">
    <text evidence="2">The sequence shown here is derived from an EMBL/GenBank/DDBJ whole genome shotgun (WGS) entry which is preliminary data.</text>
</comment>
<dbReference type="Gene3D" id="2.30.29.30">
    <property type="entry name" value="Pleckstrin-homology domain (PH domain)/Phosphotyrosine-binding domain (PTB)"/>
    <property type="match status" value="1"/>
</dbReference>
<evidence type="ECO:0000313" key="2">
    <source>
        <dbReference type="EMBL" id="KAF7770606.1"/>
    </source>
</evidence>
<proteinExistence type="predicted"/>
<dbReference type="InterPro" id="IPR011993">
    <property type="entry name" value="PH-like_dom_sf"/>
</dbReference>
<feature type="compositionally biased region" description="Basic and acidic residues" evidence="1">
    <location>
        <begin position="266"/>
        <end position="277"/>
    </location>
</feature>
<organism evidence="2 3">
    <name type="scientific">Agaricus bisporus var. burnettii</name>
    <dbReference type="NCBI Taxonomy" id="192524"/>
    <lineage>
        <taxon>Eukaryota</taxon>
        <taxon>Fungi</taxon>
        <taxon>Dikarya</taxon>
        <taxon>Basidiomycota</taxon>
        <taxon>Agaricomycotina</taxon>
        <taxon>Agaricomycetes</taxon>
        <taxon>Agaricomycetidae</taxon>
        <taxon>Agaricales</taxon>
        <taxon>Agaricineae</taxon>
        <taxon>Agaricaceae</taxon>
        <taxon>Agaricus</taxon>
    </lineage>
</organism>
<feature type="compositionally biased region" description="Basic and acidic residues" evidence="1">
    <location>
        <begin position="473"/>
        <end position="513"/>
    </location>
</feature>
<dbReference type="SUPFAM" id="SSF55753">
    <property type="entry name" value="Actin depolymerizing proteins"/>
    <property type="match status" value="1"/>
</dbReference>
<protein>
    <recommendedName>
        <fullName evidence="4">ADF-H domain-containing protein</fullName>
    </recommendedName>
</protein>
<dbReference type="SUPFAM" id="SSF50729">
    <property type="entry name" value="PH domain-like"/>
    <property type="match status" value="1"/>
</dbReference>
<dbReference type="CDD" id="cd00821">
    <property type="entry name" value="PH"/>
    <property type="match status" value="1"/>
</dbReference>
<dbReference type="EMBL" id="JABXXO010000009">
    <property type="protein sequence ID" value="KAF7770606.1"/>
    <property type="molecule type" value="Genomic_DNA"/>
</dbReference>
<feature type="compositionally biased region" description="Basic and acidic residues" evidence="1">
    <location>
        <begin position="311"/>
        <end position="321"/>
    </location>
</feature>
<sequence>MALNLVDSKEIMMAYEAVLNDELNWLLLHYAGSTADELALYACGADGLEELKTKLDPSNMEQVLIGFLRADDIGVPDSELYGAQGLDQHYHGRRREASVRDEVKYVLISYVPKGVLGVRRARAQVHARRLGMIFKKHDAMLTVEDYWQLTNSTIARSLAEPDSPSSPTFPSGNHGGAIGPFTQASGVAGPGTGAVSSHIPPSSTAGTVIYTTDSNIISPATDLLPQQPSLPVTRMGRSFSQPIPYNQMQTGPMSSNMADPMDLRPLRSVDPHPHELQRYNTTNFGDQQQPNQKPGGHTLGQFLRRKKHGHRGDMDESRESEDSMPPPPPPKDKGIYATVLGMIDKRKVEDKDRDGYTYRQPRRAYTEDDLDLHKRGLEHNEFGVLPKISETSFHRAHDASEYALVSHEDIGGSGGEGDVVVIHPNGFGLTQDVPTAGQMLRMESLKKGKWAEPRGLSAVRDPVERARMRMEIQRRKKEEEREALRAEEERQESIKREKQEMLKREEEEAERRKAIIQAEASRVAAERRRREEEERLDEERRARERDEKKRVEKQKRLEEHLRLEEWRKAQQRLTEDNIKAEEEAKRREDDERKQKISRAQQEVKAKARDGAMTGWVTIQTDESVVWRRRYYKFSPHSLYFYRSPKDMAQAVERLDIRGAVTALKEPQEGYEDLAAIPYSFAVEFGGRPPWSMFADSEDEKFRLLGLLQYGAGL</sequence>
<dbReference type="AlphaFoldDB" id="A0A8H7C9Q5"/>
<reference evidence="2 3" key="1">
    <citation type="journal article" name="Sci. Rep.">
        <title>Telomere-to-telomere assembled and centromere annotated genomes of the two main subspecies of the button mushroom Agaricus bisporus reveal especially polymorphic chromosome ends.</title>
        <authorList>
            <person name="Sonnenberg A.S.M."/>
            <person name="Sedaghat-Telgerd N."/>
            <person name="Lavrijssen B."/>
            <person name="Ohm R.A."/>
            <person name="Hendrickx P.M."/>
            <person name="Scholtmeijer K."/>
            <person name="Baars J.J.P."/>
            <person name="van Peer A."/>
        </authorList>
    </citation>
    <scope>NUCLEOTIDE SEQUENCE [LARGE SCALE GENOMIC DNA]</scope>
    <source>
        <strain evidence="2 3">H119_p4</strain>
    </source>
</reference>
<evidence type="ECO:0000313" key="3">
    <source>
        <dbReference type="Proteomes" id="UP000629468"/>
    </source>
</evidence>
<feature type="region of interest" description="Disordered" evidence="1">
    <location>
        <begin position="473"/>
        <end position="551"/>
    </location>
</feature>
<dbReference type="Gene3D" id="3.40.20.10">
    <property type="entry name" value="Severin"/>
    <property type="match status" value="1"/>
</dbReference>
<feature type="region of interest" description="Disordered" evidence="1">
    <location>
        <begin position="266"/>
        <end position="335"/>
    </location>
</feature>
<name>A0A8H7C9Q5_AGABI</name>
<feature type="compositionally biased region" description="Basic and acidic residues" evidence="1">
    <location>
        <begin position="524"/>
        <end position="551"/>
    </location>
</feature>
<feature type="compositionally biased region" description="Basic and acidic residues" evidence="1">
    <location>
        <begin position="577"/>
        <end position="594"/>
    </location>
</feature>
<feature type="region of interest" description="Disordered" evidence="1">
    <location>
        <begin position="158"/>
        <end position="202"/>
    </location>
</feature>
<feature type="compositionally biased region" description="Polar residues" evidence="1">
    <location>
        <begin position="278"/>
        <end position="292"/>
    </location>
</feature>
<gene>
    <name evidence="2" type="ORF">Agabi119p4_6580</name>
</gene>
<evidence type="ECO:0000256" key="1">
    <source>
        <dbReference type="SAM" id="MobiDB-lite"/>
    </source>
</evidence>
<evidence type="ECO:0008006" key="4">
    <source>
        <dbReference type="Google" id="ProtNLM"/>
    </source>
</evidence>
<dbReference type="InterPro" id="IPR029006">
    <property type="entry name" value="ADF-H/Gelsolin-like_dom_sf"/>
</dbReference>
<dbReference type="Proteomes" id="UP000629468">
    <property type="component" value="Unassembled WGS sequence"/>
</dbReference>
<feature type="region of interest" description="Disordered" evidence="1">
    <location>
        <begin position="577"/>
        <end position="605"/>
    </location>
</feature>